<accession>A0A133ZX64</accession>
<comment type="caution">
    <text evidence="7">The sequence shown here is derived from an EMBL/GenBank/DDBJ whole genome shotgun (WGS) entry which is preliminary data.</text>
</comment>
<keyword evidence="2 5" id="KW-0812">Transmembrane</keyword>
<comment type="subcellular location">
    <subcellularLocation>
        <location evidence="1">Membrane</location>
        <topology evidence="1">Multi-pass membrane protein</topology>
    </subcellularLocation>
</comment>
<dbReference type="PATRIC" id="fig|467210.3.peg.794"/>
<protein>
    <recommendedName>
        <fullName evidence="6">O-antigen ligase-related domain-containing protein</fullName>
    </recommendedName>
</protein>
<feature type="domain" description="O-antigen ligase-related" evidence="6">
    <location>
        <begin position="197"/>
        <end position="345"/>
    </location>
</feature>
<evidence type="ECO:0000256" key="3">
    <source>
        <dbReference type="ARBA" id="ARBA00022989"/>
    </source>
</evidence>
<dbReference type="InterPro" id="IPR007016">
    <property type="entry name" value="O-antigen_ligase-rel_domated"/>
</dbReference>
<dbReference type="Proteomes" id="UP000070394">
    <property type="component" value="Unassembled WGS sequence"/>
</dbReference>
<feature type="transmembrane region" description="Helical" evidence="5">
    <location>
        <begin position="241"/>
        <end position="262"/>
    </location>
</feature>
<feature type="transmembrane region" description="Helical" evidence="5">
    <location>
        <begin position="335"/>
        <end position="355"/>
    </location>
</feature>
<evidence type="ECO:0000256" key="4">
    <source>
        <dbReference type="ARBA" id="ARBA00023136"/>
    </source>
</evidence>
<evidence type="ECO:0000256" key="1">
    <source>
        <dbReference type="ARBA" id="ARBA00004141"/>
    </source>
</evidence>
<dbReference type="GO" id="GO:0016020">
    <property type="term" value="C:membrane"/>
    <property type="evidence" value="ECO:0007669"/>
    <property type="project" value="UniProtKB-SubCell"/>
</dbReference>
<evidence type="ECO:0000256" key="5">
    <source>
        <dbReference type="SAM" id="Phobius"/>
    </source>
</evidence>
<keyword evidence="3 5" id="KW-1133">Transmembrane helix</keyword>
<evidence type="ECO:0000313" key="7">
    <source>
        <dbReference type="EMBL" id="KXB60022.1"/>
    </source>
</evidence>
<feature type="transmembrane region" description="Helical" evidence="5">
    <location>
        <begin position="105"/>
        <end position="126"/>
    </location>
</feature>
<feature type="transmembrane region" description="Helical" evidence="5">
    <location>
        <begin position="138"/>
        <end position="157"/>
    </location>
</feature>
<dbReference type="EMBL" id="LSDA01000020">
    <property type="protein sequence ID" value="KXB60022.1"/>
    <property type="molecule type" value="Genomic_DNA"/>
</dbReference>
<feature type="transmembrane region" description="Helical" evidence="5">
    <location>
        <begin position="192"/>
        <end position="207"/>
    </location>
</feature>
<name>A0A133ZX64_9FIRM</name>
<sequence>MKNRVKDYQMNIHENRLIEDVVFAKTFTLLLNTLLVVDLFRMLVGSEVIVSIVQYAIYIGCAIYVYWQVADCKKFKIDKNLFYSICFLIITMSISYLVCPDIKRSYSYYILFVITRSIPALYFTLYLDKNKLKLTFEYMRECRFIWLLYIVVGMFWIPKHTNSWNQYSITYGYNLLIPTCIIIYYLFKEKKIKWIIYTVIFSISMLWRGSRGAILCLLVFIVLIYIMNYKTEKRLKRYLKLMVAIVFGIVAACNFKNIALILGKFLQNSRTLNLLSSNINFDSGRSHIQSLYWNEIMEHPFKFNGIFSDRIYYSKISQEIYDMTNYPHNIIVELFFQWGILLGTIIFFIMVCGIIRSVICINKIKNNELTCIVLIFLVSGFIKLFFSASYLVSIEFYLLVGIIICSQRVNRFKIG</sequence>
<dbReference type="Pfam" id="PF04932">
    <property type="entry name" value="Wzy_C"/>
    <property type="match status" value="1"/>
</dbReference>
<feature type="transmembrane region" description="Helical" evidence="5">
    <location>
        <begin position="213"/>
        <end position="229"/>
    </location>
</feature>
<keyword evidence="8" id="KW-1185">Reference proteome</keyword>
<feature type="transmembrane region" description="Helical" evidence="5">
    <location>
        <begin position="169"/>
        <end position="187"/>
    </location>
</feature>
<organism evidence="7 8">
    <name type="scientific">Lachnoanaerobaculum saburreum</name>
    <dbReference type="NCBI Taxonomy" id="467210"/>
    <lineage>
        <taxon>Bacteria</taxon>
        <taxon>Bacillati</taxon>
        <taxon>Bacillota</taxon>
        <taxon>Clostridia</taxon>
        <taxon>Lachnospirales</taxon>
        <taxon>Lachnospiraceae</taxon>
        <taxon>Lachnoanaerobaculum</taxon>
    </lineage>
</organism>
<evidence type="ECO:0000256" key="2">
    <source>
        <dbReference type="ARBA" id="ARBA00022692"/>
    </source>
</evidence>
<proteinExistence type="predicted"/>
<dbReference type="STRING" id="467210.HMPREF1866_00805"/>
<gene>
    <name evidence="7" type="ORF">HMPREF1866_00805</name>
</gene>
<feature type="transmembrane region" description="Helical" evidence="5">
    <location>
        <begin position="48"/>
        <end position="69"/>
    </location>
</feature>
<evidence type="ECO:0000313" key="8">
    <source>
        <dbReference type="Proteomes" id="UP000070394"/>
    </source>
</evidence>
<feature type="transmembrane region" description="Helical" evidence="5">
    <location>
        <begin position="21"/>
        <end position="42"/>
    </location>
</feature>
<feature type="transmembrane region" description="Helical" evidence="5">
    <location>
        <begin position="81"/>
        <end position="99"/>
    </location>
</feature>
<feature type="transmembrane region" description="Helical" evidence="5">
    <location>
        <begin position="367"/>
        <end position="386"/>
    </location>
</feature>
<evidence type="ECO:0000259" key="6">
    <source>
        <dbReference type="Pfam" id="PF04932"/>
    </source>
</evidence>
<dbReference type="AlphaFoldDB" id="A0A133ZX64"/>
<reference evidence="8" key="1">
    <citation type="submission" date="2016-01" db="EMBL/GenBank/DDBJ databases">
        <authorList>
            <person name="Mitreva M."/>
            <person name="Pepin K.H."/>
            <person name="Mihindukulasuriya K.A."/>
            <person name="Fulton R."/>
            <person name="Fronick C."/>
            <person name="O'Laughlin M."/>
            <person name="Miner T."/>
            <person name="Herter B."/>
            <person name="Rosa B.A."/>
            <person name="Cordes M."/>
            <person name="Tomlinson C."/>
            <person name="Wollam A."/>
            <person name="Palsikar V.B."/>
            <person name="Mardis E.R."/>
            <person name="Wilson R.K."/>
        </authorList>
    </citation>
    <scope>NUCLEOTIDE SEQUENCE [LARGE SCALE GENOMIC DNA]</scope>
    <source>
        <strain evidence="8">DNF00896</strain>
    </source>
</reference>
<keyword evidence="4 5" id="KW-0472">Membrane</keyword>